<feature type="transmembrane region" description="Helical" evidence="1">
    <location>
        <begin position="7"/>
        <end position="29"/>
    </location>
</feature>
<accession>A0ABV4XWI3</accession>
<comment type="caution">
    <text evidence="2">The sequence shown here is derived from an EMBL/GenBank/DDBJ whole genome shotgun (WGS) entry which is preliminary data.</text>
</comment>
<evidence type="ECO:0000256" key="1">
    <source>
        <dbReference type="SAM" id="Phobius"/>
    </source>
</evidence>
<keyword evidence="1" id="KW-1133">Transmembrane helix</keyword>
<evidence type="ECO:0000313" key="3">
    <source>
        <dbReference type="Proteomes" id="UP001576784"/>
    </source>
</evidence>
<dbReference type="SUPFAM" id="SSF52266">
    <property type="entry name" value="SGNH hydrolase"/>
    <property type="match status" value="1"/>
</dbReference>
<dbReference type="RefSeq" id="WP_413264903.1">
    <property type="nucleotide sequence ID" value="NZ_JBHFNR010000149.1"/>
</dbReference>
<gene>
    <name evidence="2" type="ORF">ACE1CI_20350</name>
</gene>
<evidence type="ECO:0008006" key="4">
    <source>
        <dbReference type="Google" id="ProtNLM"/>
    </source>
</evidence>
<proteinExistence type="predicted"/>
<reference evidence="2 3" key="1">
    <citation type="submission" date="2024-09" db="EMBL/GenBank/DDBJ databases">
        <title>Floridaenema gen nov. (Aerosakkonemataceae, Aerosakkonematales ord. nov., Cyanobacteria) from benthic tropical and subtropical fresh waters, with the description of four new species.</title>
        <authorList>
            <person name="Moretto J.A."/>
            <person name="Berthold D.E."/>
            <person name="Lefler F.W."/>
            <person name="Huang I.-S."/>
            <person name="Laughinghouse H. IV."/>
        </authorList>
    </citation>
    <scope>NUCLEOTIDE SEQUENCE [LARGE SCALE GENOMIC DNA]</scope>
    <source>
        <strain evidence="2 3">BLCC-F50</strain>
    </source>
</reference>
<protein>
    <recommendedName>
        <fullName evidence="4">SGNH/GDSL hydrolase family protein</fullName>
    </recommendedName>
</protein>
<keyword evidence="1" id="KW-0472">Membrane</keyword>
<keyword evidence="3" id="KW-1185">Reference proteome</keyword>
<name>A0ABV4XWI3_9CYAN</name>
<organism evidence="2 3">
    <name type="scientific">Floridaenema flaviceps BLCC-F50</name>
    <dbReference type="NCBI Taxonomy" id="3153642"/>
    <lineage>
        <taxon>Bacteria</taxon>
        <taxon>Bacillati</taxon>
        <taxon>Cyanobacteriota</taxon>
        <taxon>Cyanophyceae</taxon>
        <taxon>Oscillatoriophycideae</taxon>
        <taxon>Aerosakkonematales</taxon>
        <taxon>Aerosakkonemataceae</taxon>
        <taxon>Floridanema</taxon>
        <taxon>Floridanema flaviceps</taxon>
    </lineage>
</organism>
<keyword evidence="1" id="KW-0812">Transmembrane</keyword>
<dbReference type="EMBL" id="JBHFNR010000149">
    <property type="protein sequence ID" value="MFB2895264.1"/>
    <property type="molecule type" value="Genomic_DNA"/>
</dbReference>
<sequence>MKSYRRYSLILVAVILVESLLFASFNLVVDPYGVMNSRIISKVNRLKPEINDHVMLYKAVAVTRIKPKVIFIGSSRTEFGLDPKHPVFANSPSTYNLALTGANMYPVMRYLQHAIANQPNLQQVVIGIDLFMFSNLSEIPSDFSETRLERQTIAPQDALNVLFSLDAFQASRDTIDINKKDSKSIGYFYPDGRRDDRYYVKQVYENKPLLVIFKEVIKKNHFRAPIKDKDLQLSNSLLSNFKTIVSICKQRNIDIKILISPSHATEWEALRVREIWPIFEQWKREIVKIAPVWDFSGYNSITTEAIGKNMKNYIDNSHYRKEVGDLVLNRIFRYNEESVPADFGVLLTPENIESHLAKIRSDREIWAKNNPDVVQFVENLKPQSK</sequence>
<evidence type="ECO:0000313" key="2">
    <source>
        <dbReference type="EMBL" id="MFB2895264.1"/>
    </source>
</evidence>
<dbReference type="Proteomes" id="UP001576784">
    <property type="component" value="Unassembled WGS sequence"/>
</dbReference>